<feature type="domain" description="HTH gntR-type" evidence="5">
    <location>
        <begin position="21"/>
        <end position="89"/>
    </location>
</feature>
<keyword evidence="1" id="KW-0805">Transcription regulation</keyword>
<name>A0ABT0DUQ9_9SPHN</name>
<reference evidence="6 7" key="1">
    <citation type="submission" date="2022-04" db="EMBL/GenBank/DDBJ databases">
        <authorList>
            <person name="Huq M.A."/>
        </authorList>
    </citation>
    <scope>NUCLEOTIDE SEQUENCE [LARGE SCALE GENOMIC DNA]</scope>
    <source>
        <strain evidence="6 7">MAH-33</strain>
    </source>
</reference>
<dbReference type="SMART" id="SM00345">
    <property type="entry name" value="HTH_GNTR"/>
    <property type="match status" value="1"/>
</dbReference>
<feature type="region of interest" description="Disordered" evidence="4">
    <location>
        <begin position="1"/>
        <end position="20"/>
    </location>
</feature>
<dbReference type="PRINTS" id="PR00035">
    <property type="entry name" value="HTHGNTR"/>
</dbReference>
<evidence type="ECO:0000256" key="2">
    <source>
        <dbReference type="ARBA" id="ARBA00023125"/>
    </source>
</evidence>
<gene>
    <name evidence="6" type="ORF">MU848_04510</name>
</gene>
<proteinExistence type="predicted"/>
<evidence type="ECO:0000313" key="6">
    <source>
        <dbReference type="EMBL" id="MCK0530845.1"/>
    </source>
</evidence>
<sequence length="262" mass="28214">MMRELDRGPALPLAGSDHHGGRRSQWIARLIIEHIESHDLVPGAKLPSENALAQRFSVSRSVIREAIAMLRAEGRVETVQGSGAFVRLPDAGGPELDTLTQSSVKSLIDLIGVRRVVESEIAAIAAAERTREAMAAIDRALDRLRRVQQAGELGVIEDRAFHASIADACGNDYWRKVVQALARPIEVAIGVTRSNEALSGDLVRAVDEEHGAIRDAIAAGDPDQARAAAVRHMECSAQRILSADRAFWRTGGGGISRLSQAD</sequence>
<dbReference type="InterPro" id="IPR036388">
    <property type="entry name" value="WH-like_DNA-bd_sf"/>
</dbReference>
<evidence type="ECO:0000259" key="5">
    <source>
        <dbReference type="PROSITE" id="PS50949"/>
    </source>
</evidence>
<dbReference type="Pfam" id="PF07729">
    <property type="entry name" value="FCD"/>
    <property type="match status" value="1"/>
</dbReference>
<dbReference type="InterPro" id="IPR000524">
    <property type="entry name" value="Tscrpt_reg_HTH_GntR"/>
</dbReference>
<dbReference type="InterPro" id="IPR008920">
    <property type="entry name" value="TF_FadR/GntR_C"/>
</dbReference>
<dbReference type="RefSeq" id="WP_247230482.1">
    <property type="nucleotide sequence ID" value="NZ_JALKHS010000006.1"/>
</dbReference>
<dbReference type="EMBL" id="JALKHS010000006">
    <property type="protein sequence ID" value="MCK0530845.1"/>
    <property type="molecule type" value="Genomic_DNA"/>
</dbReference>
<dbReference type="CDD" id="cd07377">
    <property type="entry name" value="WHTH_GntR"/>
    <property type="match status" value="1"/>
</dbReference>
<accession>A0ABT0DUQ9</accession>
<evidence type="ECO:0000313" key="7">
    <source>
        <dbReference type="Proteomes" id="UP001203512"/>
    </source>
</evidence>
<dbReference type="PROSITE" id="PS50949">
    <property type="entry name" value="HTH_GNTR"/>
    <property type="match status" value="1"/>
</dbReference>
<evidence type="ECO:0000256" key="3">
    <source>
        <dbReference type="ARBA" id="ARBA00023163"/>
    </source>
</evidence>
<dbReference type="Pfam" id="PF00392">
    <property type="entry name" value="GntR"/>
    <property type="match status" value="1"/>
</dbReference>
<dbReference type="SUPFAM" id="SSF48008">
    <property type="entry name" value="GntR ligand-binding domain-like"/>
    <property type="match status" value="1"/>
</dbReference>
<dbReference type="Gene3D" id="1.10.10.10">
    <property type="entry name" value="Winged helix-like DNA-binding domain superfamily/Winged helix DNA-binding domain"/>
    <property type="match status" value="1"/>
</dbReference>
<keyword evidence="3" id="KW-0804">Transcription</keyword>
<dbReference type="InterPro" id="IPR011711">
    <property type="entry name" value="GntR_C"/>
</dbReference>
<organism evidence="6 7">
    <name type="scientific">Sphingobium agri</name>
    <dbReference type="NCBI Taxonomy" id="2933566"/>
    <lineage>
        <taxon>Bacteria</taxon>
        <taxon>Pseudomonadati</taxon>
        <taxon>Pseudomonadota</taxon>
        <taxon>Alphaproteobacteria</taxon>
        <taxon>Sphingomonadales</taxon>
        <taxon>Sphingomonadaceae</taxon>
        <taxon>Sphingobium</taxon>
    </lineage>
</organism>
<dbReference type="InterPro" id="IPR036390">
    <property type="entry name" value="WH_DNA-bd_sf"/>
</dbReference>
<dbReference type="PANTHER" id="PTHR43537">
    <property type="entry name" value="TRANSCRIPTIONAL REGULATOR, GNTR FAMILY"/>
    <property type="match status" value="1"/>
</dbReference>
<dbReference type="SMART" id="SM00895">
    <property type="entry name" value="FCD"/>
    <property type="match status" value="1"/>
</dbReference>
<dbReference type="PANTHER" id="PTHR43537:SF5">
    <property type="entry name" value="UXU OPERON TRANSCRIPTIONAL REGULATOR"/>
    <property type="match status" value="1"/>
</dbReference>
<comment type="caution">
    <text evidence="6">The sequence shown here is derived from an EMBL/GenBank/DDBJ whole genome shotgun (WGS) entry which is preliminary data.</text>
</comment>
<keyword evidence="7" id="KW-1185">Reference proteome</keyword>
<dbReference type="SUPFAM" id="SSF46785">
    <property type="entry name" value="Winged helix' DNA-binding domain"/>
    <property type="match status" value="1"/>
</dbReference>
<dbReference type="Gene3D" id="1.20.120.530">
    <property type="entry name" value="GntR ligand-binding domain-like"/>
    <property type="match status" value="1"/>
</dbReference>
<protein>
    <submittedName>
        <fullName evidence="6">FadR family transcriptional regulator</fullName>
    </submittedName>
</protein>
<keyword evidence="2" id="KW-0238">DNA-binding</keyword>
<evidence type="ECO:0000256" key="4">
    <source>
        <dbReference type="SAM" id="MobiDB-lite"/>
    </source>
</evidence>
<evidence type="ECO:0000256" key="1">
    <source>
        <dbReference type="ARBA" id="ARBA00023015"/>
    </source>
</evidence>
<dbReference type="Proteomes" id="UP001203512">
    <property type="component" value="Unassembled WGS sequence"/>
</dbReference>